<proteinExistence type="predicted"/>
<reference evidence="5" key="3">
    <citation type="submission" date="2022-06" db="UniProtKB">
        <authorList>
            <consortium name="EnsemblMetazoa"/>
        </authorList>
    </citation>
    <scope>IDENTIFICATION</scope>
</reference>
<evidence type="ECO:0000313" key="5">
    <source>
        <dbReference type="EnsemblMetazoa" id="KAF7494513.1"/>
    </source>
</evidence>
<feature type="signal peptide" evidence="2">
    <location>
        <begin position="1"/>
        <end position="19"/>
    </location>
</feature>
<organism evidence="4">
    <name type="scientific">Sarcoptes scabiei</name>
    <name type="common">Itch mite</name>
    <name type="synonym">Acarus scabiei</name>
    <dbReference type="NCBI Taxonomy" id="52283"/>
    <lineage>
        <taxon>Eukaryota</taxon>
        <taxon>Metazoa</taxon>
        <taxon>Ecdysozoa</taxon>
        <taxon>Arthropoda</taxon>
        <taxon>Chelicerata</taxon>
        <taxon>Arachnida</taxon>
        <taxon>Acari</taxon>
        <taxon>Acariformes</taxon>
        <taxon>Sarcoptiformes</taxon>
        <taxon>Astigmata</taxon>
        <taxon>Psoroptidia</taxon>
        <taxon>Sarcoptoidea</taxon>
        <taxon>Sarcoptidae</taxon>
        <taxon>Sarcoptinae</taxon>
        <taxon>Sarcoptes</taxon>
    </lineage>
</organism>
<dbReference type="PRINTS" id="PR00219">
    <property type="entry name" value="SYNAPTOBREVN"/>
</dbReference>
<dbReference type="Proteomes" id="UP000070412">
    <property type="component" value="Unassembled WGS sequence"/>
</dbReference>
<dbReference type="EnsemblMetazoa" id="SSS_7808s_mrna">
    <property type="protein sequence ID" value="KAF7494513.1"/>
    <property type="gene ID" value="SSS_7808"/>
</dbReference>
<dbReference type="PROSITE" id="PS50892">
    <property type="entry name" value="V_SNARE"/>
    <property type="match status" value="1"/>
</dbReference>
<dbReference type="EMBL" id="WVUK01000053">
    <property type="protein sequence ID" value="KAF7494513.1"/>
    <property type="molecule type" value="Genomic_DNA"/>
</dbReference>
<name>A0A834RIX7_SARSC</name>
<dbReference type="InterPro" id="IPR042855">
    <property type="entry name" value="V_SNARE_CC"/>
</dbReference>
<dbReference type="AlphaFoldDB" id="A0A834RIX7"/>
<dbReference type="GO" id="GO:0016192">
    <property type="term" value="P:vesicle-mediated transport"/>
    <property type="evidence" value="ECO:0007669"/>
    <property type="project" value="InterPro"/>
</dbReference>
<evidence type="ECO:0000256" key="1">
    <source>
        <dbReference type="PROSITE-ProRule" id="PRU00290"/>
    </source>
</evidence>
<protein>
    <recommendedName>
        <fullName evidence="3">V-SNARE coiled-coil homology domain-containing protein</fullName>
    </recommendedName>
</protein>
<evidence type="ECO:0000313" key="4">
    <source>
        <dbReference type="EMBL" id="KAF7494513.1"/>
    </source>
</evidence>
<feature type="domain" description="V-SNARE coiled-coil homology" evidence="3">
    <location>
        <begin position="72"/>
        <end position="132"/>
    </location>
</feature>
<keyword evidence="6" id="KW-1185">Reference proteome</keyword>
<dbReference type="InterPro" id="IPR001388">
    <property type="entry name" value="Synaptobrevin-like"/>
</dbReference>
<keyword evidence="1" id="KW-0175">Coiled coil</keyword>
<evidence type="ECO:0000256" key="2">
    <source>
        <dbReference type="SAM" id="SignalP"/>
    </source>
</evidence>
<dbReference type="GO" id="GO:0016020">
    <property type="term" value="C:membrane"/>
    <property type="evidence" value="ECO:0007669"/>
    <property type="project" value="InterPro"/>
</dbReference>
<evidence type="ECO:0000313" key="6">
    <source>
        <dbReference type="Proteomes" id="UP000070412"/>
    </source>
</evidence>
<reference evidence="6" key="1">
    <citation type="journal article" date="2020" name="PLoS Negl. Trop. Dis.">
        <title>High-quality nuclear genome for Sarcoptes scabiei-A critical resource for a neglected parasite.</title>
        <authorList>
            <person name="Korhonen P.K."/>
            <person name="Gasser R.B."/>
            <person name="Ma G."/>
            <person name="Wang T."/>
            <person name="Stroehlein A.J."/>
            <person name="Young N.D."/>
            <person name="Ang C.S."/>
            <person name="Fernando D.D."/>
            <person name="Lu H.C."/>
            <person name="Taylor S."/>
            <person name="Reynolds S.L."/>
            <person name="Mofiz E."/>
            <person name="Najaraj S.H."/>
            <person name="Gowda H."/>
            <person name="Madugundu A."/>
            <person name="Renuse S."/>
            <person name="Holt D."/>
            <person name="Pandey A."/>
            <person name="Papenfuss A.T."/>
            <person name="Fischer K."/>
        </authorList>
    </citation>
    <scope>NUCLEOTIDE SEQUENCE [LARGE SCALE GENOMIC DNA]</scope>
</reference>
<accession>A0A834RIX7</accession>
<dbReference type="Gene3D" id="1.20.5.110">
    <property type="match status" value="1"/>
</dbReference>
<dbReference type="SUPFAM" id="SSF58038">
    <property type="entry name" value="SNARE fusion complex"/>
    <property type="match status" value="1"/>
</dbReference>
<dbReference type="Pfam" id="PF00957">
    <property type="entry name" value="Synaptobrevin"/>
    <property type="match status" value="1"/>
</dbReference>
<evidence type="ECO:0000259" key="3">
    <source>
        <dbReference type="PROSITE" id="PS50892"/>
    </source>
</evidence>
<gene>
    <name evidence="4" type="ORF">SSS_7808</name>
</gene>
<reference evidence="4" key="2">
    <citation type="submission" date="2020-01" db="EMBL/GenBank/DDBJ databases">
        <authorList>
            <person name="Korhonen P.K.K."/>
            <person name="Guangxu M.G."/>
            <person name="Wang T.W."/>
            <person name="Stroehlein A.J.S."/>
            <person name="Young N.D."/>
            <person name="Ang C.-S.A."/>
            <person name="Fernando D.W.F."/>
            <person name="Lu H.L."/>
            <person name="Taylor S.T."/>
            <person name="Ehtesham M.E.M."/>
            <person name="Najaraj S.H.N."/>
            <person name="Harsha G.H.G."/>
            <person name="Madugundu A.M."/>
            <person name="Renuse S.R."/>
            <person name="Holt D.H."/>
            <person name="Pandey A.P."/>
            <person name="Papenfuss A.P."/>
            <person name="Gasser R.B.G."/>
            <person name="Fischer K.F."/>
        </authorList>
    </citation>
    <scope>NUCLEOTIDE SEQUENCE</scope>
    <source>
        <strain evidence="4">SSS_KF_BRIS2020</strain>
    </source>
</reference>
<dbReference type="OrthoDB" id="19944at2759"/>
<sequence length="132" mass="15151">MLRSFVFWILFSGTPSIRAFNFRDRRLRPLRICVVLRTKINSSFVHLNRFVGTLSSSAGDRSQSTTYQTPEGLRNLFGQVDEVKDTMSKNMKEIMERGDKLQQLENTSEQMFVDAKNLSGQAATVPKNMKKK</sequence>
<keyword evidence="2" id="KW-0732">Signal</keyword>
<feature type="chain" id="PRO_5038259416" description="V-SNARE coiled-coil homology domain-containing protein" evidence="2">
    <location>
        <begin position="20"/>
        <end position="132"/>
    </location>
</feature>